<name>A0A2U1QGF0_ARTAN</name>
<feature type="domain" description="Ubiquitin-like" evidence="3">
    <location>
        <begin position="281"/>
        <end position="356"/>
    </location>
</feature>
<dbReference type="STRING" id="35608.A0A2U1QGF0"/>
<dbReference type="GO" id="GO:0003729">
    <property type="term" value="F:mRNA binding"/>
    <property type="evidence" value="ECO:0007669"/>
    <property type="project" value="UniProtKB-ARBA"/>
</dbReference>
<reference evidence="4 5" key="1">
    <citation type="journal article" date="2018" name="Mol. Plant">
        <title>The genome of Artemisia annua provides insight into the evolution of Asteraceae family and artemisinin biosynthesis.</title>
        <authorList>
            <person name="Shen Q."/>
            <person name="Zhang L."/>
            <person name="Liao Z."/>
            <person name="Wang S."/>
            <person name="Yan T."/>
            <person name="Shi P."/>
            <person name="Liu M."/>
            <person name="Fu X."/>
            <person name="Pan Q."/>
            <person name="Wang Y."/>
            <person name="Lv Z."/>
            <person name="Lu X."/>
            <person name="Zhang F."/>
            <person name="Jiang W."/>
            <person name="Ma Y."/>
            <person name="Chen M."/>
            <person name="Hao X."/>
            <person name="Li L."/>
            <person name="Tang Y."/>
            <person name="Lv G."/>
            <person name="Zhou Y."/>
            <person name="Sun X."/>
            <person name="Brodelius P.E."/>
            <person name="Rose J.K.C."/>
            <person name="Tang K."/>
        </authorList>
    </citation>
    <scope>NUCLEOTIDE SEQUENCE [LARGE SCALE GENOMIC DNA]</scope>
    <source>
        <strain evidence="5">cv. Huhao1</strain>
        <tissue evidence="4">Leaf</tissue>
    </source>
</reference>
<organism evidence="4 5">
    <name type="scientific">Artemisia annua</name>
    <name type="common">Sweet wormwood</name>
    <dbReference type="NCBI Taxonomy" id="35608"/>
    <lineage>
        <taxon>Eukaryota</taxon>
        <taxon>Viridiplantae</taxon>
        <taxon>Streptophyta</taxon>
        <taxon>Embryophyta</taxon>
        <taxon>Tracheophyta</taxon>
        <taxon>Spermatophyta</taxon>
        <taxon>Magnoliopsida</taxon>
        <taxon>eudicotyledons</taxon>
        <taxon>Gunneridae</taxon>
        <taxon>Pentapetalae</taxon>
        <taxon>asterids</taxon>
        <taxon>campanulids</taxon>
        <taxon>Asterales</taxon>
        <taxon>Asteraceae</taxon>
        <taxon>Asteroideae</taxon>
        <taxon>Anthemideae</taxon>
        <taxon>Artemisiinae</taxon>
        <taxon>Artemisia</taxon>
    </lineage>
</organism>
<dbReference type="SUPFAM" id="SSF54236">
    <property type="entry name" value="Ubiquitin-like"/>
    <property type="match status" value="5"/>
</dbReference>
<feature type="domain" description="Ubiquitin-like" evidence="3">
    <location>
        <begin position="203"/>
        <end position="278"/>
    </location>
</feature>
<feature type="domain" description="Ubiquitin-like" evidence="3">
    <location>
        <begin position="126"/>
        <end position="193"/>
    </location>
</feature>
<keyword evidence="5" id="KW-1185">Reference proteome</keyword>
<dbReference type="Pfam" id="PF00240">
    <property type="entry name" value="ubiquitin"/>
    <property type="match status" value="4"/>
</dbReference>
<dbReference type="Gene3D" id="3.10.20.90">
    <property type="entry name" value="Phosphatidylinositol 3-kinase Catalytic Subunit, Chain A, domain 1"/>
    <property type="match status" value="5"/>
</dbReference>
<dbReference type="EMBL" id="PKPP01000146">
    <property type="protein sequence ID" value="PWA97053.1"/>
    <property type="molecule type" value="Genomic_DNA"/>
</dbReference>
<dbReference type="PROSITE" id="PS50053">
    <property type="entry name" value="UBIQUITIN_2"/>
    <property type="match status" value="5"/>
</dbReference>
<keyword evidence="2" id="KW-0832">Ubl conjugation</keyword>
<evidence type="ECO:0000259" key="3">
    <source>
        <dbReference type="PROSITE" id="PS50053"/>
    </source>
</evidence>
<comment type="caution">
    <text evidence="4">The sequence shown here is derived from an EMBL/GenBank/DDBJ whole genome shotgun (WGS) entry which is preliminary data.</text>
</comment>
<gene>
    <name evidence="4" type="ORF">CTI12_AA032990</name>
</gene>
<dbReference type="PANTHER" id="PTHR10666">
    <property type="entry name" value="UBIQUITIN"/>
    <property type="match status" value="1"/>
</dbReference>
<dbReference type="PRINTS" id="PR00348">
    <property type="entry name" value="UBIQUITIN"/>
</dbReference>
<accession>A0A2U1QGF0</accession>
<evidence type="ECO:0000256" key="1">
    <source>
        <dbReference type="ARBA" id="ARBA00022499"/>
    </source>
</evidence>
<dbReference type="AlphaFoldDB" id="A0A2U1QGF0"/>
<feature type="domain" description="Ubiquitin-like" evidence="3">
    <location>
        <begin position="357"/>
        <end position="428"/>
    </location>
</feature>
<dbReference type="InterPro" id="IPR050158">
    <property type="entry name" value="Ubiquitin_ubiquitin-like"/>
</dbReference>
<dbReference type="OrthoDB" id="604226at2759"/>
<evidence type="ECO:0000313" key="5">
    <source>
        <dbReference type="Proteomes" id="UP000245207"/>
    </source>
</evidence>
<dbReference type="InterPro" id="IPR029071">
    <property type="entry name" value="Ubiquitin-like_domsf"/>
</dbReference>
<dbReference type="InterPro" id="IPR019956">
    <property type="entry name" value="Ubiquitin_dom"/>
</dbReference>
<dbReference type="Proteomes" id="UP000245207">
    <property type="component" value="Unassembled WGS sequence"/>
</dbReference>
<dbReference type="InterPro" id="IPR000626">
    <property type="entry name" value="Ubiquitin-like_dom"/>
</dbReference>
<feature type="domain" description="Ubiquitin-like" evidence="3">
    <location>
        <begin position="50"/>
        <end position="125"/>
    </location>
</feature>
<sequence length="432" mass="48733">MCNFPQPSNPSTPSAECHKKTTGEMMASLFQPVKRKRNDDDDYLLDDSLNTISVKTFTGETYSLQVKGSDTVASVKFKMRDILKIPHDEQALVYDEMVLEDMITLADVYVKKDSTLTLMRKSSGWVSLVINDRNGQRHCSMNVKLSDTIGNLKANIPSIDPQNKELVFNDMVLDDTCILANLPIMADSILTLMGNSKIRARRIEILVKTLTGKTISLDVKPLTPIGHVKTHISYLEHIPVDEQVLIFNEMVLDDSGIMFDFGIKKGSTLTLMRVSKGLGLMKIIVRTLNGMENSMEVKPSDTIGKLKTRIHKKEGIPNDEQVLIFNEMVLHDSGTLIEFCIKHGSFLTLMRKSRGFIKIFFRCLTDQTFSLEVKPLYTIAYIKAKIQDEFGLRPEQQRLIFEGKQLSEDSHHTIGEYNIPNGSTIDVLPWGV</sequence>
<evidence type="ECO:0000256" key="2">
    <source>
        <dbReference type="ARBA" id="ARBA00022843"/>
    </source>
</evidence>
<dbReference type="SMART" id="SM00213">
    <property type="entry name" value="UBQ"/>
    <property type="match status" value="5"/>
</dbReference>
<dbReference type="CDD" id="cd17039">
    <property type="entry name" value="Ubl_ubiquitin_like"/>
    <property type="match status" value="1"/>
</dbReference>
<proteinExistence type="predicted"/>
<protein>
    <submittedName>
        <fullName evidence="4">Ubiquitin</fullName>
    </submittedName>
</protein>
<keyword evidence="1" id="KW-1017">Isopeptide bond</keyword>
<evidence type="ECO:0000313" key="4">
    <source>
        <dbReference type="EMBL" id="PWA97053.1"/>
    </source>
</evidence>